<organism evidence="1 2">
    <name type="scientific">Polyporus arcularius HHB13444</name>
    <dbReference type="NCBI Taxonomy" id="1314778"/>
    <lineage>
        <taxon>Eukaryota</taxon>
        <taxon>Fungi</taxon>
        <taxon>Dikarya</taxon>
        <taxon>Basidiomycota</taxon>
        <taxon>Agaricomycotina</taxon>
        <taxon>Agaricomycetes</taxon>
        <taxon>Polyporales</taxon>
        <taxon>Polyporaceae</taxon>
        <taxon>Polyporus</taxon>
    </lineage>
</organism>
<reference evidence="1 2" key="1">
    <citation type="journal article" date="2019" name="Nat. Ecol. Evol.">
        <title>Megaphylogeny resolves global patterns of mushroom evolution.</title>
        <authorList>
            <person name="Varga T."/>
            <person name="Krizsan K."/>
            <person name="Foldi C."/>
            <person name="Dima B."/>
            <person name="Sanchez-Garcia M."/>
            <person name="Sanchez-Ramirez S."/>
            <person name="Szollosi G.J."/>
            <person name="Szarkandi J.G."/>
            <person name="Papp V."/>
            <person name="Albert L."/>
            <person name="Andreopoulos W."/>
            <person name="Angelini C."/>
            <person name="Antonin V."/>
            <person name="Barry K.W."/>
            <person name="Bougher N.L."/>
            <person name="Buchanan P."/>
            <person name="Buyck B."/>
            <person name="Bense V."/>
            <person name="Catcheside P."/>
            <person name="Chovatia M."/>
            <person name="Cooper J."/>
            <person name="Damon W."/>
            <person name="Desjardin D."/>
            <person name="Finy P."/>
            <person name="Geml J."/>
            <person name="Haridas S."/>
            <person name="Hughes K."/>
            <person name="Justo A."/>
            <person name="Karasinski D."/>
            <person name="Kautmanova I."/>
            <person name="Kiss B."/>
            <person name="Kocsube S."/>
            <person name="Kotiranta H."/>
            <person name="LaButti K.M."/>
            <person name="Lechner B.E."/>
            <person name="Liimatainen K."/>
            <person name="Lipzen A."/>
            <person name="Lukacs Z."/>
            <person name="Mihaltcheva S."/>
            <person name="Morgado L.N."/>
            <person name="Niskanen T."/>
            <person name="Noordeloos M.E."/>
            <person name="Ohm R.A."/>
            <person name="Ortiz-Santana B."/>
            <person name="Ovrebo C."/>
            <person name="Racz N."/>
            <person name="Riley R."/>
            <person name="Savchenko A."/>
            <person name="Shiryaev A."/>
            <person name="Soop K."/>
            <person name="Spirin V."/>
            <person name="Szebenyi C."/>
            <person name="Tomsovsky M."/>
            <person name="Tulloss R.E."/>
            <person name="Uehling J."/>
            <person name="Grigoriev I.V."/>
            <person name="Vagvolgyi C."/>
            <person name="Papp T."/>
            <person name="Martin F.M."/>
            <person name="Miettinen O."/>
            <person name="Hibbett D.S."/>
            <person name="Nagy L.G."/>
        </authorList>
    </citation>
    <scope>NUCLEOTIDE SEQUENCE [LARGE SCALE GENOMIC DNA]</scope>
    <source>
        <strain evidence="1 2">HHB13444</strain>
    </source>
</reference>
<gene>
    <name evidence="1" type="ORF">K466DRAFT_592367</name>
</gene>
<sequence length="85" mass="9476">MLAGAKARNSVRPTPAREIESHPLLQISWAGMKRLVQAWVAAARRAVHARFDVFEIQGGSFENRILFPLEVVDAVRAMIPPDMPL</sequence>
<dbReference type="InterPro" id="IPR013785">
    <property type="entry name" value="Aldolase_TIM"/>
</dbReference>
<evidence type="ECO:0000313" key="1">
    <source>
        <dbReference type="EMBL" id="TFK79516.1"/>
    </source>
</evidence>
<dbReference type="Proteomes" id="UP000308197">
    <property type="component" value="Unassembled WGS sequence"/>
</dbReference>
<protein>
    <submittedName>
        <fullName evidence="1">Uncharacterized protein</fullName>
    </submittedName>
</protein>
<dbReference type="EMBL" id="ML212010">
    <property type="protein sequence ID" value="TFK79516.1"/>
    <property type="molecule type" value="Genomic_DNA"/>
</dbReference>
<dbReference type="Gene3D" id="3.20.20.70">
    <property type="entry name" value="Aldolase class I"/>
    <property type="match status" value="1"/>
</dbReference>
<evidence type="ECO:0000313" key="2">
    <source>
        <dbReference type="Proteomes" id="UP000308197"/>
    </source>
</evidence>
<dbReference type="SUPFAM" id="SSF51395">
    <property type="entry name" value="FMN-linked oxidoreductases"/>
    <property type="match status" value="1"/>
</dbReference>
<accession>A0A5C3NPP3</accession>
<dbReference type="InParanoid" id="A0A5C3NPP3"/>
<keyword evidence="2" id="KW-1185">Reference proteome</keyword>
<dbReference type="AlphaFoldDB" id="A0A5C3NPP3"/>
<proteinExistence type="predicted"/>
<dbReference type="STRING" id="1314778.A0A5C3NPP3"/>
<name>A0A5C3NPP3_9APHY</name>